<evidence type="ECO:0000313" key="2">
    <source>
        <dbReference type="Proteomes" id="UP000623681"/>
    </source>
</evidence>
<organism evidence="1 2">
    <name type="scientific">Clostridium paridis</name>
    <dbReference type="NCBI Taxonomy" id="2803863"/>
    <lineage>
        <taxon>Bacteria</taxon>
        <taxon>Bacillati</taxon>
        <taxon>Bacillota</taxon>
        <taxon>Clostridia</taxon>
        <taxon>Eubacteriales</taxon>
        <taxon>Clostridiaceae</taxon>
        <taxon>Clostridium</taxon>
    </lineage>
</organism>
<dbReference type="RefSeq" id="WP_202766135.1">
    <property type="nucleotide sequence ID" value="NZ_JAESWA010000015.1"/>
</dbReference>
<dbReference type="EMBL" id="JAESWA010000015">
    <property type="protein sequence ID" value="MBL4930754.1"/>
    <property type="molecule type" value="Genomic_DNA"/>
</dbReference>
<accession>A0A937FCQ5</accession>
<keyword evidence="2" id="KW-1185">Reference proteome</keyword>
<evidence type="ECO:0000313" key="1">
    <source>
        <dbReference type="EMBL" id="MBL4930754.1"/>
    </source>
</evidence>
<name>A0A937FCQ5_9CLOT</name>
<reference evidence="1" key="1">
    <citation type="submission" date="2021-01" db="EMBL/GenBank/DDBJ databases">
        <title>Genome public.</title>
        <authorList>
            <person name="Liu C."/>
            <person name="Sun Q."/>
        </authorList>
    </citation>
    <scope>NUCLEOTIDE SEQUENCE</scope>
    <source>
        <strain evidence="1">YIM B02565</strain>
    </source>
</reference>
<dbReference type="InterPro" id="IPR024210">
    <property type="entry name" value="DUF3785"/>
</dbReference>
<comment type="caution">
    <text evidence="1">The sequence shown here is derived from an EMBL/GenBank/DDBJ whole genome shotgun (WGS) entry which is preliminary data.</text>
</comment>
<dbReference type="AlphaFoldDB" id="A0A937FCQ5"/>
<sequence>MYKFAYEGKNYEIKEDNCEYFFIDEEKTIKNFNLQDIFKLINEAEEVNFDKGYYLESCSKCQGNKDAQEKYFEYLEYHFYVFTKNGEYVSSSISKDYEPNSFGRLLRLGKFDDSFMVSVIICKNCGDCTIEVEQCDM</sequence>
<dbReference type="Pfam" id="PF12653">
    <property type="entry name" value="DUF3785"/>
    <property type="match status" value="1"/>
</dbReference>
<gene>
    <name evidence="1" type="ORF">JK634_02970</name>
</gene>
<protein>
    <submittedName>
        <fullName evidence="1">DUF3785 family protein</fullName>
    </submittedName>
</protein>
<proteinExistence type="predicted"/>
<dbReference type="Proteomes" id="UP000623681">
    <property type="component" value="Unassembled WGS sequence"/>
</dbReference>